<feature type="transmembrane region" description="Helical" evidence="1">
    <location>
        <begin position="19"/>
        <end position="38"/>
    </location>
</feature>
<reference evidence="4" key="1">
    <citation type="submission" date="2016-10" db="EMBL/GenBank/DDBJ databases">
        <authorList>
            <person name="Varghese N."/>
            <person name="Submissions S."/>
        </authorList>
    </citation>
    <scope>NUCLEOTIDE SEQUENCE [LARGE SCALE GENOMIC DNA]</scope>
    <source>
        <strain evidence="4">DSM 22361</strain>
    </source>
</reference>
<keyword evidence="1" id="KW-0472">Membrane</keyword>
<dbReference type="CDD" id="cd10917">
    <property type="entry name" value="CE4_NodB_like_6s_7s"/>
    <property type="match status" value="1"/>
</dbReference>
<dbReference type="Proteomes" id="UP000236731">
    <property type="component" value="Unassembled WGS sequence"/>
</dbReference>
<dbReference type="Pfam" id="PF01522">
    <property type="entry name" value="Polysacc_deac_1"/>
    <property type="match status" value="1"/>
</dbReference>
<accession>A0A1H5XVR2</accession>
<dbReference type="InterPro" id="IPR011330">
    <property type="entry name" value="Glyco_hydro/deAcase_b/a-brl"/>
</dbReference>
<feature type="domain" description="NodB homology" evidence="2">
    <location>
        <begin position="58"/>
        <end position="238"/>
    </location>
</feature>
<organism evidence="3 4">
    <name type="scientific">Sphingobacterium lactis</name>
    <dbReference type="NCBI Taxonomy" id="797291"/>
    <lineage>
        <taxon>Bacteria</taxon>
        <taxon>Pseudomonadati</taxon>
        <taxon>Bacteroidota</taxon>
        <taxon>Sphingobacteriia</taxon>
        <taxon>Sphingobacteriales</taxon>
        <taxon>Sphingobacteriaceae</taxon>
        <taxon>Sphingobacterium</taxon>
    </lineage>
</organism>
<keyword evidence="4" id="KW-1185">Reference proteome</keyword>
<evidence type="ECO:0000259" key="2">
    <source>
        <dbReference type="PROSITE" id="PS51677"/>
    </source>
</evidence>
<dbReference type="AlphaFoldDB" id="A0A1H5XVR2"/>
<keyword evidence="1" id="KW-0812">Transmembrane</keyword>
<protein>
    <submittedName>
        <fullName evidence="3">Peptidoglycan/xylan/chitin deacetylase, PgdA/CDA1 family</fullName>
    </submittedName>
</protein>
<dbReference type="GO" id="GO:0005975">
    <property type="term" value="P:carbohydrate metabolic process"/>
    <property type="evidence" value="ECO:0007669"/>
    <property type="project" value="InterPro"/>
</dbReference>
<sequence length="243" mass="27390">MACALLVTGYLGFVGSVSLLLPLAIALVWLGLTAWGAFDMRLGYFGKTYWRGNRQELQHIALTFDDGPTPYTHKVLALLKKYNMQATFFCIGKQLEEHPEIAVSIFENGHQIGNHSYSHSKQIGFFGLKNMLEEITHTDQIIKKVCNTTTSIYRPPFGVTNPTIARATKQLDKEVIGWSIRSLDTVIKEESSILKRIIPRLKPGAIVLLHDTSESTANLLEQLLIYMERKKLKSVTVDELLKK</sequence>
<evidence type="ECO:0000256" key="1">
    <source>
        <dbReference type="SAM" id="Phobius"/>
    </source>
</evidence>
<evidence type="ECO:0000313" key="4">
    <source>
        <dbReference type="Proteomes" id="UP000236731"/>
    </source>
</evidence>
<dbReference type="PROSITE" id="PS51677">
    <property type="entry name" value="NODB"/>
    <property type="match status" value="1"/>
</dbReference>
<proteinExistence type="predicted"/>
<dbReference type="Gene3D" id="3.20.20.370">
    <property type="entry name" value="Glycoside hydrolase/deacetylase"/>
    <property type="match status" value="1"/>
</dbReference>
<dbReference type="InterPro" id="IPR002509">
    <property type="entry name" value="NODB_dom"/>
</dbReference>
<dbReference type="PANTHER" id="PTHR10587">
    <property type="entry name" value="GLYCOSYL TRANSFERASE-RELATED"/>
    <property type="match status" value="1"/>
</dbReference>
<dbReference type="SUPFAM" id="SSF88713">
    <property type="entry name" value="Glycoside hydrolase/deacetylase"/>
    <property type="match status" value="1"/>
</dbReference>
<name>A0A1H5XVR2_9SPHI</name>
<keyword evidence="1" id="KW-1133">Transmembrane helix</keyword>
<dbReference type="EMBL" id="FNUT01000005">
    <property type="protein sequence ID" value="SEG15336.1"/>
    <property type="molecule type" value="Genomic_DNA"/>
</dbReference>
<dbReference type="GO" id="GO:0016810">
    <property type="term" value="F:hydrolase activity, acting on carbon-nitrogen (but not peptide) bonds"/>
    <property type="evidence" value="ECO:0007669"/>
    <property type="project" value="InterPro"/>
</dbReference>
<gene>
    <name evidence="3" type="ORF">SAMN05421877_105125</name>
</gene>
<dbReference type="InterPro" id="IPR050248">
    <property type="entry name" value="Polysacc_deacetylase_ArnD"/>
</dbReference>
<evidence type="ECO:0000313" key="3">
    <source>
        <dbReference type="EMBL" id="SEG15336.1"/>
    </source>
</evidence>